<dbReference type="Pfam" id="PF00730">
    <property type="entry name" value="HhH-GPD"/>
    <property type="match status" value="1"/>
</dbReference>
<sequence>MKKHIPYLLQQDKVFQQIIDLYGEPHISTRPEGFDSLCKLIIEQQVSLASAKACYLKMESFLGKVSPQNILNASDEDLRNNAISKQKVVYLKELSKAILNGELQLETLSDKSEEQIKEELTSIKGIGHWTAEVYIIFCLQKEDVFPIGDIALQNTLKELFSVTTKEEMIFLSQKWKPNRSLATYFFWHYYLKKRNREPLIY</sequence>
<evidence type="ECO:0000313" key="7">
    <source>
        <dbReference type="Proteomes" id="UP001595885"/>
    </source>
</evidence>
<dbReference type="CDD" id="cd00056">
    <property type="entry name" value="ENDO3c"/>
    <property type="match status" value="1"/>
</dbReference>
<dbReference type="InterPro" id="IPR051912">
    <property type="entry name" value="Alkylbase_DNA_Glycosylase/TA"/>
</dbReference>
<accession>A0ABV9P2H4</accession>
<gene>
    <name evidence="6" type="ORF">ACFO3U_02345</name>
</gene>
<dbReference type="Gene3D" id="1.10.340.30">
    <property type="entry name" value="Hypothetical protein, domain 2"/>
    <property type="match status" value="1"/>
</dbReference>
<keyword evidence="4" id="KW-0234">DNA repair</keyword>
<name>A0ABV9P2H4_9FLAO</name>
<dbReference type="PANTHER" id="PTHR43003">
    <property type="entry name" value="DNA-3-METHYLADENINE GLYCOSYLASE"/>
    <property type="match status" value="1"/>
</dbReference>
<dbReference type="SUPFAM" id="SSF48150">
    <property type="entry name" value="DNA-glycosylase"/>
    <property type="match status" value="1"/>
</dbReference>
<organism evidence="6 7">
    <name type="scientific">Flavobacterium ponti</name>
    <dbReference type="NCBI Taxonomy" id="665133"/>
    <lineage>
        <taxon>Bacteria</taxon>
        <taxon>Pseudomonadati</taxon>
        <taxon>Bacteroidota</taxon>
        <taxon>Flavobacteriia</taxon>
        <taxon>Flavobacteriales</taxon>
        <taxon>Flavobacteriaceae</taxon>
        <taxon>Flavobacterium</taxon>
    </lineage>
</organism>
<keyword evidence="7" id="KW-1185">Reference proteome</keyword>
<evidence type="ECO:0000313" key="6">
    <source>
        <dbReference type="EMBL" id="MFC4738826.1"/>
    </source>
</evidence>
<keyword evidence="3" id="KW-0227">DNA damage</keyword>
<comment type="catalytic activity">
    <reaction evidence="1">
        <text>Hydrolysis of alkylated DNA, releasing 3-methyladenine, 3-methylguanine, 7-methylguanine and 7-methyladenine.</text>
        <dbReference type="EC" id="3.2.2.21"/>
    </reaction>
</comment>
<dbReference type="InterPro" id="IPR003265">
    <property type="entry name" value="HhH-GPD_domain"/>
</dbReference>
<feature type="domain" description="HhH-GPD" evidence="5">
    <location>
        <begin position="42"/>
        <end position="194"/>
    </location>
</feature>
<reference evidence="7" key="1">
    <citation type="journal article" date="2019" name="Int. J. Syst. Evol. Microbiol.">
        <title>The Global Catalogue of Microorganisms (GCM) 10K type strain sequencing project: providing services to taxonomists for standard genome sequencing and annotation.</title>
        <authorList>
            <consortium name="The Broad Institute Genomics Platform"/>
            <consortium name="The Broad Institute Genome Sequencing Center for Infectious Disease"/>
            <person name="Wu L."/>
            <person name="Ma J."/>
        </authorList>
    </citation>
    <scope>NUCLEOTIDE SEQUENCE [LARGE SCALE GENOMIC DNA]</scope>
    <source>
        <strain evidence="7">CCUG 50349</strain>
    </source>
</reference>
<dbReference type="Gene3D" id="1.10.1670.40">
    <property type="match status" value="1"/>
</dbReference>
<dbReference type="SMART" id="SM00478">
    <property type="entry name" value="ENDO3c"/>
    <property type="match status" value="1"/>
</dbReference>
<dbReference type="EC" id="3.2.2.21" evidence="2"/>
<evidence type="ECO:0000256" key="3">
    <source>
        <dbReference type="ARBA" id="ARBA00022763"/>
    </source>
</evidence>
<proteinExistence type="predicted"/>
<protein>
    <recommendedName>
        <fullName evidence="2">DNA-3-methyladenine glycosylase II</fullName>
        <ecNumber evidence="2">3.2.2.21</ecNumber>
    </recommendedName>
</protein>
<dbReference type="EMBL" id="JBHSGW010000001">
    <property type="protein sequence ID" value="MFC4738826.1"/>
    <property type="molecule type" value="Genomic_DNA"/>
</dbReference>
<evidence type="ECO:0000256" key="1">
    <source>
        <dbReference type="ARBA" id="ARBA00000086"/>
    </source>
</evidence>
<dbReference type="Proteomes" id="UP001595885">
    <property type="component" value="Unassembled WGS sequence"/>
</dbReference>
<evidence type="ECO:0000256" key="4">
    <source>
        <dbReference type="ARBA" id="ARBA00023204"/>
    </source>
</evidence>
<evidence type="ECO:0000256" key="2">
    <source>
        <dbReference type="ARBA" id="ARBA00012000"/>
    </source>
</evidence>
<comment type="caution">
    <text evidence="6">The sequence shown here is derived from an EMBL/GenBank/DDBJ whole genome shotgun (WGS) entry which is preliminary data.</text>
</comment>
<dbReference type="RefSeq" id="WP_379738042.1">
    <property type="nucleotide sequence ID" value="NZ_JBHSGW010000001.1"/>
</dbReference>
<evidence type="ECO:0000259" key="5">
    <source>
        <dbReference type="SMART" id="SM00478"/>
    </source>
</evidence>
<dbReference type="InterPro" id="IPR011257">
    <property type="entry name" value="DNA_glycosylase"/>
</dbReference>
<dbReference type="PANTHER" id="PTHR43003:SF5">
    <property type="entry name" value="DNA-3-METHYLADENINE GLYCOSYLASE"/>
    <property type="match status" value="1"/>
</dbReference>